<dbReference type="STRING" id="1160497.A0A1L9VFB2"/>
<dbReference type="EMBL" id="KV878901">
    <property type="protein sequence ID" value="OJJ82600.1"/>
    <property type="molecule type" value="Genomic_DNA"/>
</dbReference>
<dbReference type="RefSeq" id="XP_022399298.1">
    <property type="nucleotide sequence ID" value="XM_022549782.1"/>
</dbReference>
<feature type="domain" description="Pyruvate carboxyltransferase" evidence="3">
    <location>
        <begin position="103"/>
        <end position="279"/>
    </location>
</feature>
<dbReference type="PANTHER" id="PTHR46911:SF1">
    <property type="entry name" value="2-ISOPROPYLMALATE SYNTHASE"/>
    <property type="match status" value="1"/>
</dbReference>
<dbReference type="SUPFAM" id="SSF51569">
    <property type="entry name" value="Aldolase"/>
    <property type="match status" value="1"/>
</dbReference>
<gene>
    <name evidence="5" type="ORF">ASPGLDRAFT_75256</name>
</gene>
<dbReference type="GO" id="GO:0009098">
    <property type="term" value="P:L-leucine biosynthetic process"/>
    <property type="evidence" value="ECO:0007669"/>
    <property type="project" value="TreeGrafter"/>
</dbReference>
<accession>A0A1L9VFB2</accession>
<sequence>MGKYDPFPTVNLPDRQWPGKTLTKAPRWLTSDLRAGNQALHMVPEYDFTRRLIDTGAVFEDVWLQVLLPRQGMALSRTIEAVKGANRVILNFHLATPHYYHPAVDVSQPGRKIVDFAVGTTRLIRTFTKDSQKPEINKTNWALELTVENFQDTNLPFTITICEAVKATWQPTPSNKIIFNLPSTVERTMPNIFADQIELFWGSITEREKVCVSVHTHNDRVCTVAAAKMTQLAGADRVEGCLYGNGDRAGSVDLGTLALKLYSQGVQPGVNLGSLDDVVAQVEELMQIPVHRRAPYSGRNVSNSYTETQHEAIYKGYQFLGQDQSQPRSKHQGQEPEWKIPYIPMDPTDIGRHDEHIIRVNRHSSTIHHVKQILHIDMPHKMQHEFISIVKDHATKRGFEVPPDSIRHLFQKEVYE</sequence>
<protein>
    <recommendedName>
        <fullName evidence="1">2-isopropylmalate synthase</fullName>
        <ecNumber evidence="1">2.3.3.13</ecNumber>
    </recommendedName>
</protein>
<dbReference type="InterPro" id="IPR054692">
    <property type="entry name" value="LeuA-like_post-cat"/>
</dbReference>
<dbReference type="SUPFAM" id="SSF89000">
    <property type="entry name" value="post-HMGL domain-like"/>
    <property type="match status" value="1"/>
</dbReference>
<feature type="region of interest" description="Disordered" evidence="2">
    <location>
        <begin position="323"/>
        <end position="342"/>
    </location>
</feature>
<reference evidence="6" key="1">
    <citation type="journal article" date="2017" name="Genome Biol.">
        <title>Comparative genomics reveals high biological diversity and specific adaptations in the industrially and medically important fungal genus Aspergillus.</title>
        <authorList>
            <person name="de Vries R.P."/>
            <person name="Riley R."/>
            <person name="Wiebenga A."/>
            <person name="Aguilar-Osorio G."/>
            <person name="Amillis S."/>
            <person name="Uchima C.A."/>
            <person name="Anderluh G."/>
            <person name="Asadollahi M."/>
            <person name="Askin M."/>
            <person name="Barry K."/>
            <person name="Battaglia E."/>
            <person name="Bayram O."/>
            <person name="Benocci T."/>
            <person name="Braus-Stromeyer S.A."/>
            <person name="Caldana C."/>
            <person name="Canovas D."/>
            <person name="Cerqueira G.C."/>
            <person name="Chen F."/>
            <person name="Chen W."/>
            <person name="Choi C."/>
            <person name="Clum A."/>
            <person name="Dos Santos R.A."/>
            <person name="Damasio A.R."/>
            <person name="Diallinas G."/>
            <person name="Emri T."/>
            <person name="Fekete E."/>
            <person name="Flipphi M."/>
            <person name="Freyberg S."/>
            <person name="Gallo A."/>
            <person name="Gournas C."/>
            <person name="Habgood R."/>
            <person name="Hainaut M."/>
            <person name="Harispe M.L."/>
            <person name="Henrissat B."/>
            <person name="Hilden K.S."/>
            <person name="Hope R."/>
            <person name="Hossain A."/>
            <person name="Karabika E."/>
            <person name="Karaffa L."/>
            <person name="Karanyi Z."/>
            <person name="Krasevec N."/>
            <person name="Kuo A."/>
            <person name="Kusch H."/>
            <person name="LaButti K."/>
            <person name="Lagendijk E.L."/>
            <person name="Lapidus A."/>
            <person name="Levasseur A."/>
            <person name="Lindquist E."/>
            <person name="Lipzen A."/>
            <person name="Logrieco A.F."/>
            <person name="MacCabe A."/>
            <person name="Maekelae M.R."/>
            <person name="Malavazi I."/>
            <person name="Melin P."/>
            <person name="Meyer V."/>
            <person name="Mielnichuk N."/>
            <person name="Miskei M."/>
            <person name="Molnar A.P."/>
            <person name="Mule G."/>
            <person name="Ngan C.Y."/>
            <person name="Orejas M."/>
            <person name="Orosz E."/>
            <person name="Ouedraogo J.P."/>
            <person name="Overkamp K.M."/>
            <person name="Park H.-S."/>
            <person name="Perrone G."/>
            <person name="Piumi F."/>
            <person name="Punt P.J."/>
            <person name="Ram A.F."/>
            <person name="Ramon A."/>
            <person name="Rauscher S."/>
            <person name="Record E."/>
            <person name="Riano-Pachon D.M."/>
            <person name="Robert V."/>
            <person name="Roehrig J."/>
            <person name="Ruller R."/>
            <person name="Salamov A."/>
            <person name="Salih N.S."/>
            <person name="Samson R.A."/>
            <person name="Sandor E."/>
            <person name="Sanguinetti M."/>
            <person name="Schuetze T."/>
            <person name="Sepcic K."/>
            <person name="Shelest E."/>
            <person name="Sherlock G."/>
            <person name="Sophianopoulou V."/>
            <person name="Squina F.M."/>
            <person name="Sun H."/>
            <person name="Susca A."/>
            <person name="Todd R.B."/>
            <person name="Tsang A."/>
            <person name="Unkles S.E."/>
            <person name="van de Wiele N."/>
            <person name="van Rossen-Uffink D."/>
            <person name="Oliveira J.V."/>
            <person name="Vesth T.C."/>
            <person name="Visser J."/>
            <person name="Yu J.-H."/>
            <person name="Zhou M."/>
            <person name="Andersen M.R."/>
            <person name="Archer D.B."/>
            <person name="Baker S.E."/>
            <person name="Benoit I."/>
            <person name="Brakhage A.A."/>
            <person name="Braus G.H."/>
            <person name="Fischer R."/>
            <person name="Frisvad J.C."/>
            <person name="Goldman G.H."/>
            <person name="Houbraken J."/>
            <person name="Oakley B."/>
            <person name="Pocsi I."/>
            <person name="Scazzocchio C."/>
            <person name="Seiboth B."/>
            <person name="vanKuyk P.A."/>
            <person name="Wortman J."/>
            <person name="Dyer P.S."/>
            <person name="Grigoriev I.V."/>
        </authorList>
    </citation>
    <scope>NUCLEOTIDE SEQUENCE [LARGE SCALE GENOMIC DNA]</scope>
    <source>
        <strain evidence="6">CBS 516.65</strain>
    </source>
</reference>
<evidence type="ECO:0000313" key="5">
    <source>
        <dbReference type="EMBL" id="OJJ82600.1"/>
    </source>
</evidence>
<organism evidence="5 6">
    <name type="scientific">Aspergillus glaucus CBS 516.65</name>
    <dbReference type="NCBI Taxonomy" id="1160497"/>
    <lineage>
        <taxon>Eukaryota</taxon>
        <taxon>Fungi</taxon>
        <taxon>Dikarya</taxon>
        <taxon>Ascomycota</taxon>
        <taxon>Pezizomycotina</taxon>
        <taxon>Eurotiomycetes</taxon>
        <taxon>Eurotiomycetidae</taxon>
        <taxon>Eurotiales</taxon>
        <taxon>Aspergillaceae</taxon>
        <taxon>Aspergillus</taxon>
        <taxon>Aspergillus subgen. Aspergillus</taxon>
    </lineage>
</organism>
<evidence type="ECO:0000256" key="1">
    <source>
        <dbReference type="ARBA" id="ARBA00012973"/>
    </source>
</evidence>
<evidence type="ECO:0000313" key="6">
    <source>
        <dbReference type="Proteomes" id="UP000184300"/>
    </source>
</evidence>
<dbReference type="OrthoDB" id="418791at2759"/>
<dbReference type="InterPro" id="IPR000891">
    <property type="entry name" value="PYR_CT"/>
</dbReference>
<dbReference type="GeneID" id="34466042"/>
<dbReference type="VEuPathDB" id="FungiDB:ASPGLDRAFT_75256"/>
<proteinExistence type="predicted"/>
<dbReference type="Pfam" id="PF22615">
    <property type="entry name" value="IPMS_D2"/>
    <property type="match status" value="1"/>
</dbReference>
<dbReference type="GO" id="GO:0003852">
    <property type="term" value="F:2-isopropylmalate synthase activity"/>
    <property type="evidence" value="ECO:0007669"/>
    <property type="project" value="UniProtKB-EC"/>
</dbReference>
<dbReference type="Pfam" id="PF00682">
    <property type="entry name" value="HMGL-like"/>
    <property type="match status" value="1"/>
</dbReference>
<dbReference type="EC" id="2.3.3.13" evidence="1"/>
<feature type="domain" description="2-isopropylmalate synthase-like post-catalytic" evidence="4">
    <location>
        <begin position="311"/>
        <end position="364"/>
    </location>
</feature>
<evidence type="ECO:0000259" key="3">
    <source>
        <dbReference type="Pfam" id="PF00682"/>
    </source>
</evidence>
<dbReference type="PANTHER" id="PTHR46911">
    <property type="match status" value="1"/>
</dbReference>
<keyword evidence="6" id="KW-1185">Reference proteome</keyword>
<dbReference type="InterPro" id="IPR013785">
    <property type="entry name" value="Aldolase_TIM"/>
</dbReference>
<dbReference type="AlphaFoldDB" id="A0A1L9VFB2"/>
<dbReference type="GO" id="GO:0005739">
    <property type="term" value="C:mitochondrion"/>
    <property type="evidence" value="ECO:0007669"/>
    <property type="project" value="TreeGrafter"/>
</dbReference>
<evidence type="ECO:0000256" key="2">
    <source>
        <dbReference type="SAM" id="MobiDB-lite"/>
    </source>
</evidence>
<name>A0A1L9VFB2_ASPGL</name>
<dbReference type="Gene3D" id="3.20.20.70">
    <property type="entry name" value="Aldolase class I"/>
    <property type="match status" value="2"/>
</dbReference>
<dbReference type="Gene3D" id="1.10.1220.20">
    <property type="match status" value="1"/>
</dbReference>
<dbReference type="Proteomes" id="UP000184300">
    <property type="component" value="Unassembled WGS sequence"/>
</dbReference>
<evidence type="ECO:0000259" key="4">
    <source>
        <dbReference type="Pfam" id="PF22615"/>
    </source>
</evidence>